<dbReference type="InterPro" id="IPR029056">
    <property type="entry name" value="Ribokinase-like"/>
</dbReference>
<protein>
    <submittedName>
        <fullName evidence="4">Sugar/nucleoside kinase (Ribokinase family)</fullName>
    </submittedName>
</protein>
<dbReference type="AlphaFoldDB" id="A0A7W6H5Y0"/>
<dbReference type="Pfam" id="PF00294">
    <property type="entry name" value="PfkB"/>
    <property type="match status" value="1"/>
</dbReference>
<dbReference type="SUPFAM" id="SSF53613">
    <property type="entry name" value="Ribokinase-like"/>
    <property type="match status" value="1"/>
</dbReference>
<feature type="domain" description="Carbohydrate kinase PfkB" evidence="3">
    <location>
        <begin position="15"/>
        <end position="301"/>
    </location>
</feature>
<dbReference type="RefSeq" id="WP_183200721.1">
    <property type="nucleotide sequence ID" value="NZ_JACIEK010000008.1"/>
</dbReference>
<evidence type="ECO:0000313" key="5">
    <source>
        <dbReference type="Proteomes" id="UP000542776"/>
    </source>
</evidence>
<dbReference type="Gene3D" id="3.40.1190.20">
    <property type="match status" value="1"/>
</dbReference>
<dbReference type="InterPro" id="IPR011611">
    <property type="entry name" value="PfkB_dom"/>
</dbReference>
<dbReference type="PANTHER" id="PTHR10584:SF166">
    <property type="entry name" value="RIBOKINASE"/>
    <property type="match status" value="1"/>
</dbReference>
<dbReference type="PANTHER" id="PTHR10584">
    <property type="entry name" value="SUGAR KINASE"/>
    <property type="match status" value="1"/>
</dbReference>
<organism evidence="4 5">
    <name type="scientific">Aureimonas pseudogalii</name>
    <dbReference type="NCBI Taxonomy" id="1744844"/>
    <lineage>
        <taxon>Bacteria</taxon>
        <taxon>Pseudomonadati</taxon>
        <taxon>Pseudomonadota</taxon>
        <taxon>Alphaproteobacteria</taxon>
        <taxon>Hyphomicrobiales</taxon>
        <taxon>Aurantimonadaceae</taxon>
        <taxon>Aureimonas</taxon>
    </lineage>
</organism>
<reference evidence="4 5" key="1">
    <citation type="submission" date="2020-08" db="EMBL/GenBank/DDBJ databases">
        <title>Genomic Encyclopedia of Type Strains, Phase IV (KMG-IV): sequencing the most valuable type-strain genomes for metagenomic binning, comparative biology and taxonomic classification.</title>
        <authorList>
            <person name="Goeker M."/>
        </authorList>
    </citation>
    <scope>NUCLEOTIDE SEQUENCE [LARGE SCALE GENOMIC DNA]</scope>
    <source>
        <strain evidence="4 5">DSM 102238</strain>
    </source>
</reference>
<dbReference type="Proteomes" id="UP000542776">
    <property type="component" value="Unassembled WGS sequence"/>
</dbReference>
<keyword evidence="1" id="KW-0808">Transferase</keyword>
<sequence length="325" mass="33671">MNETLTSSKLASSPRIVLVGAAHMDRVARSGEPYRAGASNPGVVQSRVGGAAFNAARALACYGARLDLVSARGGDGDGLTVAEAIEALGIGDRSSTWLDRRTAQYLAVLDAGGELVAGVADMAIYDLLLPRVLMRRHQRQALIESDAVFLDANLPSATLTQLAATDLRIAAIGVSPEKVVRLRPTLDRLEALFLSRAEALAMLALDATATADDVLAALRRAGVRRAVVTDGPRSALVVDGPNAWMQTPPNVEAVADVTGAGDTLAAVAFAEWLAGRPFLQAARAGMSAAALHITSGLPASCAASCRQRGAALPLAIPLPIETSRP</sequence>
<gene>
    <name evidence="4" type="ORF">GGR04_003025</name>
</gene>
<proteinExistence type="predicted"/>
<accession>A0A7W6H5Y0</accession>
<keyword evidence="2 4" id="KW-0418">Kinase</keyword>
<dbReference type="EMBL" id="JACIEK010000008">
    <property type="protein sequence ID" value="MBB3999166.1"/>
    <property type="molecule type" value="Genomic_DNA"/>
</dbReference>
<comment type="caution">
    <text evidence="4">The sequence shown here is derived from an EMBL/GenBank/DDBJ whole genome shotgun (WGS) entry which is preliminary data.</text>
</comment>
<evidence type="ECO:0000256" key="1">
    <source>
        <dbReference type="ARBA" id="ARBA00022679"/>
    </source>
</evidence>
<evidence type="ECO:0000256" key="2">
    <source>
        <dbReference type="ARBA" id="ARBA00022777"/>
    </source>
</evidence>
<dbReference type="GO" id="GO:0016301">
    <property type="term" value="F:kinase activity"/>
    <property type="evidence" value="ECO:0007669"/>
    <property type="project" value="UniProtKB-KW"/>
</dbReference>
<keyword evidence="5" id="KW-1185">Reference proteome</keyword>
<evidence type="ECO:0000313" key="4">
    <source>
        <dbReference type="EMBL" id="MBB3999166.1"/>
    </source>
</evidence>
<evidence type="ECO:0000259" key="3">
    <source>
        <dbReference type="Pfam" id="PF00294"/>
    </source>
</evidence>
<name>A0A7W6H5Y0_9HYPH</name>